<evidence type="ECO:0000313" key="6">
    <source>
        <dbReference type="Proteomes" id="UP000030001"/>
    </source>
</evidence>
<accession>A0A099Y8T9</accession>
<dbReference type="Pfam" id="PF07261">
    <property type="entry name" value="DnaB_2"/>
    <property type="match status" value="1"/>
</dbReference>
<comment type="caution">
    <text evidence="5">The sequence shown here is derived from an EMBL/GenBank/DDBJ whole genome shotgun (WGS) entry which is preliminary data.</text>
</comment>
<feature type="region of interest" description="Disordered" evidence="2">
    <location>
        <begin position="392"/>
        <end position="412"/>
    </location>
</feature>
<dbReference type="AlphaFoldDB" id="A0A099Y8T9"/>
<dbReference type="InterPro" id="IPR006343">
    <property type="entry name" value="DnaB/C_C"/>
</dbReference>
<feature type="compositionally biased region" description="Basic and acidic residues" evidence="2">
    <location>
        <begin position="392"/>
        <end position="401"/>
    </location>
</feature>
<gene>
    <name evidence="5" type="ORF">LX03_07635</name>
</gene>
<dbReference type="InterPro" id="IPR058660">
    <property type="entry name" value="WHD_DnaB"/>
</dbReference>
<dbReference type="Pfam" id="PF25888">
    <property type="entry name" value="WHD_DnaB"/>
    <property type="match status" value="1"/>
</dbReference>
<evidence type="ECO:0000259" key="3">
    <source>
        <dbReference type="Pfam" id="PF07261"/>
    </source>
</evidence>
<dbReference type="EMBL" id="JROC01000034">
    <property type="protein sequence ID" value="KGL66689.1"/>
    <property type="molecule type" value="Genomic_DNA"/>
</dbReference>
<evidence type="ECO:0000256" key="1">
    <source>
        <dbReference type="ARBA" id="ARBA00093462"/>
    </source>
</evidence>
<sequence>MAEVQGRLTPQTGFIVAAASDFVRFDQATFIDFYQPLLSPTALGLFYALQSQLVPEPMLAKRQAHSIMLDRLNLGVAQFAEARNSLEGVEMLQTFYQQDEIGGVYVYVLQPTMTPEEFINDDLLSVRLLQQIGEQRFDELVARSRRYQFDTSRMHNLTHDYFEVFRPDRAAWDAERPILDNARATAVPKSQAIQKIPSNSFDFNFLLDQLRNRGIDLQSVKEQQKLIISESVLYSIDESSMAGLVYDATDFRSGILQPQALKRGIVAHYAGTLRRSDDPAPTIPAAAEDLTDLGEVERSLIQMARQYAPYDYLAGIKQSSGSGYVSPNERNTLTRLVEQGQLPGEVVNILIYHIIVQKENTTLKASLADGIANAWIKAGVKTAADAIREIKNHKKDNDRQASSKSKRRYYSTGRSNINEELPEWAKHPEKVKNKKPSAEKLAKIDQMLAELDQQKTVQIKNNDWRDCQCVLS</sequence>
<evidence type="ECO:0000313" key="5">
    <source>
        <dbReference type="EMBL" id="KGL66689.1"/>
    </source>
</evidence>
<reference evidence="5 6" key="1">
    <citation type="submission" date="2014-09" db="EMBL/GenBank/DDBJ databases">
        <title>Lactobacillus mucosae CRL573 Genome Sequencing.</title>
        <authorList>
            <person name="Bleckwedel J."/>
            <person name="Teran L.C."/>
            <person name="Bonacina J."/>
            <person name="Saavedra L."/>
            <person name="Mozzi F.B."/>
            <person name="Raya R.R."/>
        </authorList>
    </citation>
    <scope>NUCLEOTIDE SEQUENCE [LARGE SCALE GENOMIC DNA]</scope>
    <source>
        <strain evidence="5 6">CRL573</strain>
    </source>
</reference>
<feature type="domain" description="Replicative helicase loading/DNA remodeling protein DnaB N-terminal winged helix" evidence="4">
    <location>
        <begin position="14"/>
        <end position="225"/>
    </location>
</feature>
<evidence type="ECO:0000256" key="2">
    <source>
        <dbReference type="SAM" id="MobiDB-lite"/>
    </source>
</evidence>
<name>A0A099Y8T9_LIMMU</name>
<evidence type="ECO:0000259" key="4">
    <source>
        <dbReference type="Pfam" id="PF25888"/>
    </source>
</evidence>
<feature type="domain" description="DnaB/C C-terminal" evidence="3">
    <location>
        <begin position="323"/>
        <end position="389"/>
    </location>
</feature>
<protein>
    <submittedName>
        <fullName evidence="5">Uncharacterized protein</fullName>
    </submittedName>
</protein>
<comment type="similarity">
    <text evidence="1">Belongs to the DnaB/DnaD family.</text>
</comment>
<proteinExistence type="inferred from homology"/>
<organism evidence="5 6">
    <name type="scientific">Limosilactobacillus mucosae</name>
    <name type="common">Lactobacillus mucosae</name>
    <dbReference type="NCBI Taxonomy" id="97478"/>
    <lineage>
        <taxon>Bacteria</taxon>
        <taxon>Bacillati</taxon>
        <taxon>Bacillota</taxon>
        <taxon>Bacilli</taxon>
        <taxon>Lactobacillales</taxon>
        <taxon>Lactobacillaceae</taxon>
        <taxon>Limosilactobacillus</taxon>
    </lineage>
</organism>
<dbReference type="Proteomes" id="UP000030001">
    <property type="component" value="Unassembled WGS sequence"/>
</dbReference>